<evidence type="ECO:0000256" key="1">
    <source>
        <dbReference type="SAM" id="MobiDB-lite"/>
    </source>
</evidence>
<feature type="region of interest" description="Disordered" evidence="1">
    <location>
        <begin position="150"/>
        <end position="183"/>
    </location>
</feature>
<sequence length="539" mass="60477">MVIFRILLINKPKLMSKPHNLISEKLADVGIAADDNGLVFVDFDKKRQLKAWILEEQALLAKQLLEELEALKDQHALANFVKSTLNELIDDVGAELYKAINLHASFESERYNDPVYTFEGPQEHVFDSLPYDDSMVSFASAYNEPAPVYEEQSNVDETTQTVSAEPSPNDVSNENKQNDSKPSQLKLIESNEYEFSLVEEDTGSVVCKREDNDLLMHASHLFNEDYLKQFAKALVDKGAKSFELQPPNILTDQQRAEFKAIAERVFIESGLELRNTSPKHEYSNNPRELTEAGIKALNEAEAIIEAVSNVDHKRIASAVTEAVKSLPTNYDFVQLSKAINAADSSVFVSLVDTTGFSKSNHGFGFQYKIRDNGKTNIFKASSVGSEEYKGIKNLFGGGGYFMNGFEVSSTRKEAIKAQVLFAIESLDNQTEEALNKAFREKYCNLYNMGFEKVSGTDTYRYYLRGKKGEDKERYSLEEMGITLTAKEPAMQKSVESLVKEDELTEQALAQENNTDTPKMGETLVDNSIKRPKPKNLSVT</sequence>
<evidence type="ECO:0000313" key="2">
    <source>
        <dbReference type="EMBL" id="HAS8538419.1"/>
    </source>
</evidence>
<dbReference type="EMBL" id="DACRBY010000001">
    <property type="protein sequence ID" value="HAS8538419.1"/>
    <property type="molecule type" value="Genomic_DNA"/>
</dbReference>
<reference evidence="2" key="1">
    <citation type="journal article" date="2018" name="Genome Biol.">
        <title>SKESA: strategic k-mer extension for scrupulous assemblies.</title>
        <authorList>
            <person name="Souvorov A."/>
            <person name="Agarwala R."/>
            <person name="Lipman D.J."/>
        </authorList>
    </citation>
    <scope>NUCLEOTIDE SEQUENCE</scope>
    <source>
        <strain evidence="2">BCW_3452</strain>
    </source>
</reference>
<accession>A0A8H9K7A4</accession>
<organism evidence="2 3">
    <name type="scientific">Vibrio vulnificus</name>
    <dbReference type="NCBI Taxonomy" id="672"/>
    <lineage>
        <taxon>Bacteria</taxon>
        <taxon>Pseudomonadati</taxon>
        <taxon>Pseudomonadota</taxon>
        <taxon>Gammaproteobacteria</taxon>
        <taxon>Vibrionales</taxon>
        <taxon>Vibrionaceae</taxon>
        <taxon>Vibrio</taxon>
    </lineage>
</organism>
<comment type="caution">
    <text evidence="2">The sequence shown here is derived from an EMBL/GenBank/DDBJ whole genome shotgun (WGS) entry which is preliminary data.</text>
</comment>
<feature type="compositionally biased region" description="Polar residues" evidence="1">
    <location>
        <begin position="151"/>
        <end position="183"/>
    </location>
</feature>
<gene>
    <name evidence="2" type="ORF">I7730_01215</name>
</gene>
<evidence type="ECO:0000313" key="3">
    <source>
        <dbReference type="Proteomes" id="UP000863257"/>
    </source>
</evidence>
<feature type="region of interest" description="Disordered" evidence="1">
    <location>
        <begin position="505"/>
        <end position="539"/>
    </location>
</feature>
<protein>
    <submittedName>
        <fullName evidence="2">Uncharacterized protein</fullName>
    </submittedName>
</protein>
<proteinExistence type="predicted"/>
<dbReference type="AlphaFoldDB" id="A0A8H9K7A4"/>
<feature type="compositionally biased region" description="Polar residues" evidence="1">
    <location>
        <begin position="507"/>
        <end position="516"/>
    </location>
</feature>
<reference evidence="2" key="2">
    <citation type="submission" date="2019-01" db="EMBL/GenBank/DDBJ databases">
        <authorList>
            <consortium name="NCBI Pathogen Detection Project"/>
        </authorList>
    </citation>
    <scope>NUCLEOTIDE SEQUENCE</scope>
    <source>
        <strain evidence="2">BCW_3452</strain>
    </source>
</reference>
<dbReference type="Proteomes" id="UP000863257">
    <property type="component" value="Unassembled WGS sequence"/>
</dbReference>
<name>A0A8H9K7A4_VIBVL</name>